<dbReference type="InterPro" id="IPR029053">
    <property type="entry name" value="Viral_coat"/>
</dbReference>
<feature type="region of interest" description="Disordered" evidence="3">
    <location>
        <begin position="1"/>
        <end position="25"/>
    </location>
</feature>
<comment type="subcellular location">
    <subcellularLocation>
        <location evidence="1">Virion</location>
    </subcellularLocation>
</comment>
<evidence type="ECO:0000256" key="3">
    <source>
        <dbReference type="SAM" id="MobiDB-lite"/>
    </source>
</evidence>
<evidence type="ECO:0000256" key="2">
    <source>
        <dbReference type="ARBA" id="ARBA00022844"/>
    </source>
</evidence>
<dbReference type="SUPFAM" id="SSF88633">
    <property type="entry name" value="Positive stranded ssRNA viruses"/>
    <property type="match status" value="1"/>
</dbReference>
<evidence type="ECO:0000259" key="4">
    <source>
        <dbReference type="Pfam" id="PF00915"/>
    </source>
</evidence>
<dbReference type="InterPro" id="IPR004005">
    <property type="entry name" value="Calicivirus_coat"/>
</dbReference>
<dbReference type="EMBL" id="MN918679">
    <property type="protein sequence ID" value="QJI53554.1"/>
    <property type="molecule type" value="Genomic_RNA"/>
</dbReference>
<dbReference type="GO" id="GO:0044423">
    <property type="term" value="C:virion component"/>
    <property type="evidence" value="ECO:0007669"/>
    <property type="project" value="UniProtKB-KW"/>
</dbReference>
<feature type="domain" description="Calicivirus coat protein" evidence="4">
    <location>
        <begin position="48"/>
        <end position="246"/>
    </location>
</feature>
<dbReference type="Pfam" id="PF00915">
    <property type="entry name" value="Calici_coat"/>
    <property type="match status" value="1"/>
</dbReference>
<evidence type="ECO:0000313" key="5">
    <source>
        <dbReference type="EMBL" id="QJI53554.1"/>
    </source>
</evidence>
<name>A0A6M3YRN7_9VIRU</name>
<reference evidence="5" key="1">
    <citation type="submission" date="2020-01" db="EMBL/GenBank/DDBJ databases">
        <title>Viral genomes from wild and zoo birds in China.</title>
        <authorList>
            <person name="Zhao M."/>
            <person name="Shan L.T."/>
            <person name="Yang X.S."/>
            <person name="Zhang W."/>
        </authorList>
    </citation>
    <scope>NUCLEOTIDE SEQUENCE</scope>
    <source>
        <strain evidence="5">Rfb199shi1</strain>
    </source>
</reference>
<proteinExistence type="predicted"/>
<dbReference type="GO" id="GO:0030430">
    <property type="term" value="C:host cell cytoplasm"/>
    <property type="evidence" value="ECO:0007669"/>
    <property type="project" value="UniProtKB-SubCell"/>
</dbReference>
<dbReference type="Gene3D" id="2.60.120.20">
    <property type="match status" value="1"/>
</dbReference>
<sequence>MSQAQIPQPNAAPEAPSEQFGSTEAAPTGITVSGIGVPGVTPQEAQTHALAQNGVDPILYQQFIHNSNFTWSTSDQPGKLLWSMPITPKKFNKITARLATIYNIWTGGVDLNFKLAGTGFHAGALVMVRLPPNYTAEELAGTFDFTAFEYIVIDPKQLEVASLHVGDQRPVNYHYTNPEKEQPGSWDIGGTIAVYVQMALNTASTGTQQIQVNVWTRLARDFAFVQLRMPREITDNETDFVPSALLEALNFNLYNNIGGDGTLDFSLSTFRPSSTLRILPSSVIKLLSGTEGTHALDGSKNGIYALKPNNSYGPTNTKILQAATLGDYTIDSIRVQFSGLIQSKSIRLLNYSKSEMQSNEIASYKVNDGNYLITLKTGQPGNWDAGDNTVFYPTNYYEISTGNDYNQPALPVKESWVLFSGDGGNAGWGHVQTMRLATLFRTGSIHTWLQKGQCGVFNVIDTEVDLPIFQVKLWANGWFSTVLSANTQLFQLFKLRFEFVGFMQETDLLRPTPQFTMNNLLVAPIHRRGLRHSERLEPTEQT</sequence>
<protein>
    <recommendedName>
        <fullName evidence="4">Calicivirus coat protein domain-containing protein</fullName>
    </recommendedName>
</protein>
<organism evidence="5">
    <name type="scientific">Picornavirales sp</name>
    <dbReference type="NCBI Taxonomy" id="1955153"/>
    <lineage>
        <taxon>Viruses</taxon>
        <taxon>Riboviria</taxon>
        <taxon>Orthornavirae</taxon>
        <taxon>Pisuviricota</taxon>
        <taxon>Pisoniviricetes</taxon>
        <taxon>Picornavirales</taxon>
    </lineage>
</organism>
<keyword evidence="2" id="KW-0946">Virion</keyword>
<evidence type="ECO:0000256" key="1">
    <source>
        <dbReference type="ARBA" id="ARBA00004328"/>
    </source>
</evidence>
<accession>A0A6M3YRN7</accession>